<evidence type="ECO:0000256" key="5">
    <source>
        <dbReference type="ARBA" id="ARBA00022763"/>
    </source>
</evidence>
<dbReference type="Ensembl" id="ENSHHUT00000045554.1">
    <property type="protein sequence ID" value="ENSHHUP00000043911.1"/>
    <property type="gene ID" value="ENSHHUG00000026930.1"/>
</dbReference>
<dbReference type="EC" id="3.1.11.2" evidence="3"/>
<feature type="active site" evidence="9">
    <location>
        <position position="115"/>
    </location>
</feature>
<dbReference type="AlphaFoldDB" id="A0A4W5MY17"/>
<feature type="active site" description="Proton acceptor" evidence="9">
    <location>
        <position position="239"/>
    </location>
</feature>
<evidence type="ECO:0000256" key="11">
    <source>
        <dbReference type="PIRSR" id="PIRSR604808-3"/>
    </source>
</evidence>
<feature type="active site" description="Proton donor/acceptor" evidence="9">
    <location>
        <position position="151"/>
    </location>
</feature>
<organism evidence="13 14">
    <name type="scientific">Hucho hucho</name>
    <name type="common">huchen</name>
    <dbReference type="NCBI Taxonomy" id="62062"/>
    <lineage>
        <taxon>Eukaryota</taxon>
        <taxon>Metazoa</taxon>
        <taxon>Chordata</taxon>
        <taxon>Craniata</taxon>
        <taxon>Vertebrata</taxon>
        <taxon>Euteleostomi</taxon>
        <taxon>Actinopterygii</taxon>
        <taxon>Neopterygii</taxon>
        <taxon>Teleostei</taxon>
        <taxon>Protacanthopterygii</taxon>
        <taxon>Salmoniformes</taxon>
        <taxon>Salmonidae</taxon>
        <taxon>Salmoninae</taxon>
        <taxon>Hucho</taxon>
    </lineage>
</organism>
<evidence type="ECO:0000313" key="13">
    <source>
        <dbReference type="Ensembl" id="ENSHHUP00000043911.1"/>
    </source>
</evidence>
<reference evidence="13" key="3">
    <citation type="submission" date="2025-09" db="UniProtKB">
        <authorList>
            <consortium name="Ensembl"/>
        </authorList>
    </citation>
    <scope>IDENTIFICATION</scope>
</reference>
<feature type="site" description="Interaction with DNA substrate" evidence="11">
    <location>
        <position position="239"/>
    </location>
</feature>
<dbReference type="Pfam" id="PF03372">
    <property type="entry name" value="Exo_endo_phos"/>
    <property type="match status" value="1"/>
</dbReference>
<feature type="binding site" evidence="10">
    <location>
        <position position="15"/>
    </location>
    <ligand>
        <name>Mg(2+)</name>
        <dbReference type="ChEBI" id="CHEBI:18420"/>
        <label>1</label>
    </ligand>
</feature>
<feature type="binding site" evidence="10">
    <location>
        <position position="153"/>
    </location>
    <ligand>
        <name>Mg(2+)</name>
        <dbReference type="ChEBI" id="CHEBI:18420"/>
        <label>1</label>
    </ligand>
</feature>
<evidence type="ECO:0000256" key="6">
    <source>
        <dbReference type="ARBA" id="ARBA00022801"/>
    </source>
</evidence>
<evidence type="ECO:0000256" key="7">
    <source>
        <dbReference type="ARBA" id="ARBA00022842"/>
    </source>
</evidence>
<dbReference type="GO" id="GO:0005634">
    <property type="term" value="C:nucleus"/>
    <property type="evidence" value="ECO:0007669"/>
    <property type="project" value="TreeGrafter"/>
</dbReference>
<sequence length="317" mass="36431">MQEFVFNSLNIVSLNARGLRNLTKRKALFLYCKRSNADFVLLQETHSGESDLKFWKTQWGDMAYFSHGSNHSAGVLTLIHKFKGDVLESTSSQDGRWVIVTVKLDNAIFIICNVYGHNSHAPNKTLFTQFTRKVQDLSNKYSGAFLIISGDFNETPDASVDRFPPKTSQNPRNSNIISTLCKDLCVDDAWRYFNPDAKGYTWTNKTMSRKSRIDLFLISPFLLQFVIEVDHQLAPFSDHYLISLNLQATKKSKGTRGYWKLNNTLLKDTTLIENIKSLAKDIFARKDLGHGSRWEFFKYKIRAVAIKRAKELMHLKN</sequence>
<feature type="site" description="Important for catalytic activity" evidence="11">
    <location>
        <position position="214"/>
    </location>
</feature>
<comment type="cofactor">
    <cofactor evidence="10">
        <name>Mg(2+)</name>
        <dbReference type="ChEBI" id="CHEBI:18420"/>
    </cofactor>
    <cofactor evidence="10">
        <name>Mn(2+)</name>
        <dbReference type="ChEBI" id="CHEBI:29035"/>
    </cofactor>
    <text evidence="10">Probably binds two magnesium or manganese ions per subunit.</text>
</comment>
<keyword evidence="8" id="KW-0234">DNA repair</keyword>
<feature type="site" description="Transition state stabilizer" evidence="11">
    <location>
        <position position="153"/>
    </location>
</feature>
<evidence type="ECO:0000256" key="10">
    <source>
        <dbReference type="PIRSR" id="PIRSR604808-2"/>
    </source>
</evidence>
<dbReference type="PANTHER" id="PTHR22748:SF26">
    <property type="entry name" value="ENDONUCLEASE_EXONUCLEASE_PHOSPHATASE DOMAIN-CONTAINING PROTEIN"/>
    <property type="match status" value="1"/>
</dbReference>
<dbReference type="STRING" id="62062.ENSHHUP00000043911"/>
<name>A0A4W5MY17_9TELE</name>
<dbReference type="InterPro" id="IPR004808">
    <property type="entry name" value="AP_endonuc_1"/>
</dbReference>
<keyword evidence="14" id="KW-1185">Reference proteome</keyword>
<dbReference type="InterPro" id="IPR005135">
    <property type="entry name" value="Endo/exonuclease/phosphatase"/>
</dbReference>
<comment type="catalytic activity">
    <reaction evidence="1">
        <text>Exonucleolytic cleavage in the 3'- to 5'-direction to yield nucleoside 5'-phosphates.</text>
        <dbReference type="EC" id="3.1.11.2"/>
    </reaction>
</comment>
<feature type="binding site" evidence="10">
    <location>
        <position position="239"/>
    </location>
    <ligand>
        <name>Mg(2+)</name>
        <dbReference type="ChEBI" id="CHEBI:18420"/>
        <label>1</label>
    </ligand>
</feature>
<feature type="domain" description="Endonuclease/exonuclease/phosphatase" evidence="12">
    <location>
        <begin position="13"/>
        <end position="239"/>
    </location>
</feature>
<keyword evidence="6" id="KW-0378">Hydrolase</keyword>
<accession>A0A4W5MY17</accession>
<evidence type="ECO:0000256" key="2">
    <source>
        <dbReference type="ARBA" id="ARBA00007092"/>
    </source>
</evidence>
<dbReference type="GO" id="GO:0006284">
    <property type="term" value="P:base-excision repair"/>
    <property type="evidence" value="ECO:0007669"/>
    <property type="project" value="TreeGrafter"/>
</dbReference>
<evidence type="ECO:0000256" key="1">
    <source>
        <dbReference type="ARBA" id="ARBA00000493"/>
    </source>
</evidence>
<evidence type="ECO:0000256" key="4">
    <source>
        <dbReference type="ARBA" id="ARBA00022723"/>
    </source>
</evidence>
<evidence type="ECO:0000256" key="3">
    <source>
        <dbReference type="ARBA" id="ARBA00012115"/>
    </source>
</evidence>
<evidence type="ECO:0000259" key="12">
    <source>
        <dbReference type="Pfam" id="PF03372"/>
    </source>
</evidence>
<feature type="binding site" evidence="10">
    <location>
        <position position="151"/>
    </location>
    <ligand>
        <name>Mg(2+)</name>
        <dbReference type="ChEBI" id="CHEBI:18420"/>
        <label>1</label>
    </ligand>
</feature>
<reference evidence="13" key="2">
    <citation type="submission" date="2025-08" db="UniProtKB">
        <authorList>
            <consortium name="Ensembl"/>
        </authorList>
    </citation>
    <scope>IDENTIFICATION</scope>
</reference>
<evidence type="ECO:0000256" key="8">
    <source>
        <dbReference type="ARBA" id="ARBA00023204"/>
    </source>
</evidence>
<evidence type="ECO:0000313" key="14">
    <source>
        <dbReference type="Proteomes" id="UP000314982"/>
    </source>
</evidence>
<dbReference type="GO" id="GO:0046872">
    <property type="term" value="F:metal ion binding"/>
    <property type="evidence" value="ECO:0007669"/>
    <property type="project" value="UniProtKB-KW"/>
</dbReference>
<keyword evidence="7 10" id="KW-0460">Magnesium</keyword>
<dbReference type="GeneTree" id="ENSGT00940000163737"/>
<reference evidence="14" key="1">
    <citation type="submission" date="2018-06" db="EMBL/GenBank/DDBJ databases">
        <title>Genome assembly of Danube salmon.</title>
        <authorList>
            <person name="Macqueen D.J."/>
            <person name="Gundappa M.K."/>
        </authorList>
    </citation>
    <scope>NUCLEOTIDE SEQUENCE [LARGE SCALE GENOMIC DNA]</scope>
</reference>
<dbReference type="GO" id="GO:0008081">
    <property type="term" value="F:phosphoric diester hydrolase activity"/>
    <property type="evidence" value="ECO:0007669"/>
    <property type="project" value="TreeGrafter"/>
</dbReference>
<dbReference type="GO" id="GO:0008311">
    <property type="term" value="F:double-stranded DNA 3'-5' DNA exonuclease activity"/>
    <property type="evidence" value="ECO:0007669"/>
    <property type="project" value="UniProtKB-EC"/>
</dbReference>
<dbReference type="Gene3D" id="3.60.10.10">
    <property type="entry name" value="Endonuclease/exonuclease/phosphatase"/>
    <property type="match status" value="1"/>
</dbReference>
<dbReference type="InterPro" id="IPR036691">
    <property type="entry name" value="Endo/exonu/phosph_ase_sf"/>
</dbReference>
<dbReference type="CDD" id="cd09076">
    <property type="entry name" value="L1-EN"/>
    <property type="match status" value="1"/>
</dbReference>
<dbReference type="PANTHER" id="PTHR22748">
    <property type="entry name" value="AP ENDONUCLEASE"/>
    <property type="match status" value="1"/>
</dbReference>
<feature type="binding site" evidence="10">
    <location>
        <position position="238"/>
    </location>
    <ligand>
        <name>Mg(2+)</name>
        <dbReference type="ChEBI" id="CHEBI:18420"/>
        <label>1</label>
    </ligand>
</feature>
<dbReference type="Proteomes" id="UP000314982">
    <property type="component" value="Unassembled WGS sequence"/>
</dbReference>
<evidence type="ECO:0000256" key="9">
    <source>
        <dbReference type="PIRSR" id="PIRSR604808-1"/>
    </source>
</evidence>
<feature type="binding site" evidence="10">
    <location>
        <position position="44"/>
    </location>
    <ligand>
        <name>Mg(2+)</name>
        <dbReference type="ChEBI" id="CHEBI:18420"/>
        <label>1</label>
    </ligand>
</feature>
<keyword evidence="4 10" id="KW-0479">Metal-binding</keyword>
<dbReference type="GO" id="GO:0003906">
    <property type="term" value="F:DNA-(apurinic or apyrimidinic site) endonuclease activity"/>
    <property type="evidence" value="ECO:0007669"/>
    <property type="project" value="TreeGrafter"/>
</dbReference>
<keyword evidence="10" id="KW-0464">Manganese</keyword>
<comment type="similarity">
    <text evidence="2">Belongs to the DNA repair enzymes AP/ExoA family.</text>
</comment>
<dbReference type="SUPFAM" id="SSF56219">
    <property type="entry name" value="DNase I-like"/>
    <property type="match status" value="1"/>
</dbReference>
<keyword evidence="5" id="KW-0227">DNA damage</keyword>
<protein>
    <recommendedName>
        <fullName evidence="3">exodeoxyribonuclease III</fullName>
        <ecNumber evidence="3">3.1.11.2</ecNumber>
    </recommendedName>
</protein>
<proteinExistence type="inferred from homology"/>